<accession>X0U4W8</accession>
<comment type="caution">
    <text evidence="1">The sequence shown here is derived from an EMBL/GenBank/DDBJ whole genome shotgun (WGS) entry which is preliminary data.</text>
</comment>
<dbReference type="EMBL" id="BARS01010604">
    <property type="protein sequence ID" value="GAF95427.1"/>
    <property type="molecule type" value="Genomic_DNA"/>
</dbReference>
<name>X0U4W8_9ZZZZ</name>
<organism evidence="1">
    <name type="scientific">marine sediment metagenome</name>
    <dbReference type="NCBI Taxonomy" id="412755"/>
    <lineage>
        <taxon>unclassified sequences</taxon>
        <taxon>metagenomes</taxon>
        <taxon>ecological metagenomes</taxon>
    </lineage>
</organism>
<proteinExistence type="predicted"/>
<dbReference type="AlphaFoldDB" id="X0U4W8"/>
<feature type="non-terminal residue" evidence="1">
    <location>
        <position position="1"/>
    </location>
</feature>
<gene>
    <name evidence="1" type="ORF">S01H1_19600</name>
</gene>
<reference evidence="1" key="1">
    <citation type="journal article" date="2014" name="Front. Microbiol.">
        <title>High frequency of phylogenetically diverse reductive dehalogenase-homologous genes in deep subseafloor sedimentary metagenomes.</title>
        <authorList>
            <person name="Kawai M."/>
            <person name="Futagami T."/>
            <person name="Toyoda A."/>
            <person name="Takaki Y."/>
            <person name="Nishi S."/>
            <person name="Hori S."/>
            <person name="Arai W."/>
            <person name="Tsubouchi T."/>
            <person name="Morono Y."/>
            <person name="Uchiyama I."/>
            <person name="Ito T."/>
            <person name="Fujiyama A."/>
            <person name="Inagaki F."/>
            <person name="Takami H."/>
        </authorList>
    </citation>
    <scope>NUCLEOTIDE SEQUENCE</scope>
    <source>
        <strain evidence="1">Expedition CK06-06</strain>
    </source>
</reference>
<sequence length="78" mass="9328">WLNMYLVENPVEGARFIVQKAHQMKDYLDGKQYYDKGEMAAVKKSIEFLKILESKRISEDLKQQCTDSLKQWTEEWIL</sequence>
<protein>
    <submittedName>
        <fullName evidence="1">Uncharacterized protein</fullName>
    </submittedName>
</protein>
<evidence type="ECO:0000313" key="1">
    <source>
        <dbReference type="EMBL" id="GAF95427.1"/>
    </source>
</evidence>